<dbReference type="OrthoDB" id="2042447at2"/>
<feature type="transmembrane region" description="Helical" evidence="1">
    <location>
        <begin position="220"/>
        <end position="241"/>
    </location>
</feature>
<feature type="transmembrane region" description="Helical" evidence="1">
    <location>
        <begin position="12"/>
        <end position="34"/>
    </location>
</feature>
<keyword evidence="1" id="KW-0812">Transmembrane</keyword>
<feature type="transmembrane region" description="Helical" evidence="1">
    <location>
        <begin position="93"/>
        <end position="113"/>
    </location>
</feature>
<organism evidence="2 3">
    <name type="scientific">Natranaerovirga pectinivora</name>
    <dbReference type="NCBI Taxonomy" id="682400"/>
    <lineage>
        <taxon>Bacteria</taxon>
        <taxon>Bacillati</taxon>
        <taxon>Bacillota</taxon>
        <taxon>Clostridia</taxon>
        <taxon>Lachnospirales</taxon>
        <taxon>Natranaerovirgaceae</taxon>
        <taxon>Natranaerovirga</taxon>
    </lineage>
</organism>
<keyword evidence="1" id="KW-1133">Transmembrane helix</keyword>
<evidence type="ECO:0000256" key="1">
    <source>
        <dbReference type="SAM" id="Phobius"/>
    </source>
</evidence>
<keyword evidence="3" id="KW-1185">Reference proteome</keyword>
<evidence type="ECO:0000313" key="2">
    <source>
        <dbReference type="EMBL" id="TCT14695.1"/>
    </source>
</evidence>
<feature type="transmembrane region" description="Helical" evidence="1">
    <location>
        <begin position="40"/>
        <end position="63"/>
    </location>
</feature>
<reference evidence="2 3" key="1">
    <citation type="submission" date="2019-03" db="EMBL/GenBank/DDBJ databases">
        <title>Genomic Encyclopedia of Type Strains, Phase IV (KMG-IV): sequencing the most valuable type-strain genomes for metagenomic binning, comparative biology and taxonomic classification.</title>
        <authorList>
            <person name="Goeker M."/>
        </authorList>
    </citation>
    <scope>NUCLEOTIDE SEQUENCE [LARGE SCALE GENOMIC DNA]</scope>
    <source>
        <strain evidence="2 3">DSM 24629</strain>
    </source>
</reference>
<dbReference type="AlphaFoldDB" id="A0A4R3MK79"/>
<dbReference type="EMBL" id="SMAL01000005">
    <property type="protein sequence ID" value="TCT14695.1"/>
    <property type="molecule type" value="Genomic_DNA"/>
</dbReference>
<sequence>MIQLLKYEAMKKWRLFLIAITVIFLAEGFILFQLKVKNNLAFGIGLFLFISYIGIFVIFIDSIQSYSRELKNKTGYSLFLVPRNAYEILGAKILIAFIEIILAFILFIIAFGINYDIIATAINSNMDFVYFIFTLIEDHISFRVIFANTFELLMSWFNFIIIAYLAITLSSTLLSQNKFKGFISFILFILINIVVHSFILDNLFKIINALTNLTSISMSIVSSFIIFIVSLLIYFLTAALLEKHIDL</sequence>
<proteinExistence type="predicted"/>
<accession>A0A4R3MK79</accession>
<feature type="transmembrane region" description="Helical" evidence="1">
    <location>
        <begin position="181"/>
        <end position="200"/>
    </location>
</feature>
<evidence type="ECO:0008006" key="4">
    <source>
        <dbReference type="Google" id="ProtNLM"/>
    </source>
</evidence>
<keyword evidence="1" id="KW-0472">Membrane</keyword>
<dbReference type="RefSeq" id="WP_132252366.1">
    <property type="nucleotide sequence ID" value="NZ_SMAL01000005.1"/>
</dbReference>
<name>A0A4R3MK79_9FIRM</name>
<gene>
    <name evidence="2" type="ORF">EDC18_105177</name>
</gene>
<dbReference type="Proteomes" id="UP000294902">
    <property type="component" value="Unassembled WGS sequence"/>
</dbReference>
<comment type="caution">
    <text evidence="2">The sequence shown here is derived from an EMBL/GenBank/DDBJ whole genome shotgun (WGS) entry which is preliminary data.</text>
</comment>
<feature type="transmembrane region" description="Helical" evidence="1">
    <location>
        <begin position="156"/>
        <end position="174"/>
    </location>
</feature>
<evidence type="ECO:0000313" key="3">
    <source>
        <dbReference type="Proteomes" id="UP000294902"/>
    </source>
</evidence>
<protein>
    <recommendedName>
        <fullName evidence="4">ABC-2 family transporter</fullName>
    </recommendedName>
</protein>